<dbReference type="PROSITE" id="PS50118">
    <property type="entry name" value="HMG_BOX_2"/>
    <property type="match status" value="2"/>
</dbReference>
<dbReference type="SMART" id="SM00398">
    <property type="entry name" value="HMG"/>
    <property type="match status" value="2"/>
</dbReference>
<organism evidence="7 8">
    <name type="scientific">Ostreobium quekettii</name>
    <dbReference type="NCBI Taxonomy" id="121088"/>
    <lineage>
        <taxon>Eukaryota</taxon>
        <taxon>Viridiplantae</taxon>
        <taxon>Chlorophyta</taxon>
        <taxon>core chlorophytes</taxon>
        <taxon>Ulvophyceae</taxon>
        <taxon>TCBD clade</taxon>
        <taxon>Bryopsidales</taxon>
        <taxon>Ostreobineae</taxon>
        <taxon>Ostreobiaceae</taxon>
        <taxon>Ostreobium</taxon>
    </lineage>
</organism>
<proteinExistence type="predicted"/>
<feature type="region of interest" description="Disordered" evidence="5">
    <location>
        <begin position="297"/>
        <end position="352"/>
    </location>
</feature>
<dbReference type="Pfam" id="PF00505">
    <property type="entry name" value="HMG_box"/>
    <property type="match status" value="2"/>
</dbReference>
<dbReference type="Proteomes" id="UP000708148">
    <property type="component" value="Unassembled WGS sequence"/>
</dbReference>
<evidence type="ECO:0000256" key="2">
    <source>
        <dbReference type="ARBA" id="ARBA00023125"/>
    </source>
</evidence>
<feature type="region of interest" description="Disordered" evidence="5">
    <location>
        <begin position="253"/>
        <end position="280"/>
    </location>
</feature>
<feature type="compositionally biased region" description="Pro residues" evidence="5">
    <location>
        <begin position="312"/>
        <end position="323"/>
    </location>
</feature>
<keyword evidence="8" id="KW-1185">Reference proteome</keyword>
<dbReference type="AlphaFoldDB" id="A0A8S1JBG1"/>
<dbReference type="GO" id="GO:0003677">
    <property type="term" value="F:DNA binding"/>
    <property type="evidence" value="ECO:0007669"/>
    <property type="project" value="UniProtKB-UniRule"/>
</dbReference>
<feature type="region of interest" description="Disordered" evidence="5">
    <location>
        <begin position="189"/>
        <end position="209"/>
    </location>
</feature>
<feature type="DNA-binding region" description="HMG box" evidence="4">
    <location>
        <begin position="210"/>
        <end position="274"/>
    </location>
</feature>
<evidence type="ECO:0000256" key="4">
    <source>
        <dbReference type="PROSITE-ProRule" id="PRU00267"/>
    </source>
</evidence>
<feature type="DNA-binding region" description="HMG box" evidence="4">
    <location>
        <begin position="122"/>
        <end position="191"/>
    </location>
</feature>
<feature type="domain" description="HMG box" evidence="6">
    <location>
        <begin position="122"/>
        <end position="191"/>
    </location>
</feature>
<dbReference type="GO" id="GO:0005634">
    <property type="term" value="C:nucleus"/>
    <property type="evidence" value="ECO:0007669"/>
    <property type="project" value="UniProtKB-SubCell"/>
</dbReference>
<dbReference type="PANTHER" id="PTHR46261:SF1">
    <property type="entry name" value="HIGH MOBILITY GROUP B PROTEIN 1"/>
    <property type="match status" value="1"/>
</dbReference>
<evidence type="ECO:0000256" key="5">
    <source>
        <dbReference type="SAM" id="MobiDB-lite"/>
    </source>
</evidence>
<feature type="region of interest" description="Disordered" evidence="5">
    <location>
        <begin position="75"/>
        <end position="125"/>
    </location>
</feature>
<keyword evidence="2 4" id="KW-0238">DNA-binding</keyword>
<evidence type="ECO:0000256" key="3">
    <source>
        <dbReference type="ARBA" id="ARBA00023242"/>
    </source>
</evidence>
<feature type="compositionally biased region" description="Pro residues" evidence="5">
    <location>
        <begin position="79"/>
        <end position="88"/>
    </location>
</feature>
<dbReference type="InterPro" id="IPR009071">
    <property type="entry name" value="HMG_box_dom"/>
</dbReference>
<feature type="domain" description="HMG box" evidence="6">
    <location>
        <begin position="210"/>
        <end position="274"/>
    </location>
</feature>
<evidence type="ECO:0000259" key="6">
    <source>
        <dbReference type="PROSITE" id="PS50118"/>
    </source>
</evidence>
<feature type="compositionally biased region" description="Low complexity" evidence="5">
    <location>
        <begin position="324"/>
        <end position="341"/>
    </location>
</feature>
<dbReference type="PANTHER" id="PTHR46261">
    <property type="entry name" value="HIGH MOBILITY GROUP B PROTEIN 4-RELATED"/>
    <property type="match status" value="1"/>
</dbReference>
<comment type="caution">
    <text evidence="7">The sequence shown here is derived from an EMBL/GenBank/DDBJ whole genome shotgun (WGS) entry which is preliminary data.</text>
</comment>
<evidence type="ECO:0000313" key="7">
    <source>
        <dbReference type="EMBL" id="CAD7703461.1"/>
    </source>
</evidence>
<feature type="compositionally biased region" description="Low complexity" evidence="5">
    <location>
        <begin position="32"/>
        <end position="44"/>
    </location>
</feature>
<dbReference type="OrthoDB" id="498543at2759"/>
<protein>
    <recommendedName>
        <fullName evidence="6">HMG box domain-containing protein</fullName>
    </recommendedName>
</protein>
<gene>
    <name evidence="7" type="ORF">OSTQU699_LOCUS8818</name>
</gene>
<accession>A0A8S1JBG1</accession>
<feature type="region of interest" description="Disordered" evidence="5">
    <location>
        <begin position="1"/>
        <end position="44"/>
    </location>
</feature>
<name>A0A8S1JBG1_9CHLO</name>
<keyword evidence="3 4" id="KW-0539">Nucleus</keyword>
<dbReference type="CDD" id="cd21994">
    <property type="entry name" value="HMG-box_SSRP1-like"/>
    <property type="match status" value="1"/>
</dbReference>
<feature type="compositionally biased region" description="Low complexity" evidence="5">
    <location>
        <begin position="15"/>
        <end position="24"/>
    </location>
</feature>
<dbReference type="InterPro" id="IPR031061">
    <property type="entry name" value="HMGB_plant"/>
</dbReference>
<dbReference type="CDD" id="cd22005">
    <property type="entry name" value="HMG-box_AtHMGB1-like"/>
    <property type="match status" value="1"/>
</dbReference>
<sequence length="352" mass="37360">MDGEQPGMEESMNDAQGQGHPGLAAPGGGAIGPVPGVAGSAGFPVPFLVTSPLGPVEGDVAAMVAAAPPAVEAIDPMAPLAPPHPPLETPGTVKRGKKPHADQSGAGAPPKRQRAKKPADSPRRPKSAYMFFLAEFRQQWKKDNPDSKKVADVAKAAGEAWRGLAEDQKAKYEVQSSEDKAQYATAMEAYNQEHPKPHRRAKKERDPAEIKKPQSAYFFFLADFRDAYKREHPGDQPQVALMGKLAGDKWKSMTPEERAPYEQMSSASKEQYKRLKSMTPDQRMAVAATVAMQALPSAGPSSVIGPGSSEPTPTPAPPPPPYPVVAAAPAAPGIPGAPVYPMQDEAMHMQSA</sequence>
<dbReference type="Gene3D" id="1.10.30.10">
    <property type="entry name" value="High mobility group box domain"/>
    <property type="match status" value="2"/>
</dbReference>
<evidence type="ECO:0000256" key="1">
    <source>
        <dbReference type="ARBA" id="ARBA00004123"/>
    </source>
</evidence>
<dbReference type="InterPro" id="IPR036910">
    <property type="entry name" value="HMG_box_dom_sf"/>
</dbReference>
<dbReference type="EMBL" id="CAJHUC010002241">
    <property type="protein sequence ID" value="CAD7703461.1"/>
    <property type="molecule type" value="Genomic_DNA"/>
</dbReference>
<comment type="subcellular location">
    <subcellularLocation>
        <location evidence="1">Nucleus</location>
    </subcellularLocation>
</comment>
<reference evidence="7" key="1">
    <citation type="submission" date="2020-12" db="EMBL/GenBank/DDBJ databases">
        <authorList>
            <person name="Iha C."/>
        </authorList>
    </citation>
    <scope>NUCLEOTIDE SEQUENCE</scope>
</reference>
<dbReference type="SUPFAM" id="SSF47095">
    <property type="entry name" value="HMG-box"/>
    <property type="match status" value="2"/>
</dbReference>
<evidence type="ECO:0000313" key="8">
    <source>
        <dbReference type="Proteomes" id="UP000708148"/>
    </source>
</evidence>